<organism evidence="1 2">
    <name type="scientific">Paraconexibacter antarcticus</name>
    <dbReference type="NCBI Taxonomy" id="2949664"/>
    <lineage>
        <taxon>Bacteria</taxon>
        <taxon>Bacillati</taxon>
        <taxon>Actinomycetota</taxon>
        <taxon>Thermoleophilia</taxon>
        <taxon>Solirubrobacterales</taxon>
        <taxon>Paraconexibacteraceae</taxon>
        <taxon>Paraconexibacter</taxon>
    </lineage>
</organism>
<evidence type="ECO:0000313" key="1">
    <source>
        <dbReference type="EMBL" id="UTI62328.1"/>
    </source>
</evidence>
<protein>
    <submittedName>
        <fullName evidence="1">Uncharacterized protein</fullName>
    </submittedName>
</protein>
<name>A0ABY5DKR8_9ACTN</name>
<dbReference type="RefSeq" id="WP_254569066.1">
    <property type="nucleotide sequence ID" value="NZ_CP098502.1"/>
</dbReference>
<gene>
    <name evidence="1" type="ORF">NBH00_13250</name>
</gene>
<keyword evidence="2" id="KW-1185">Reference proteome</keyword>
<sequence>MSTPFAVRSAERFVIRSPADLDAREELSVLTEAQLHSLRALVVRYPRCDVAVETCGGGSFVVRVWSRSGRLVSVRHVFPPGTTVW</sequence>
<evidence type="ECO:0000313" key="2">
    <source>
        <dbReference type="Proteomes" id="UP001056035"/>
    </source>
</evidence>
<proteinExistence type="predicted"/>
<reference evidence="1 2" key="1">
    <citation type="submission" date="2022-06" db="EMBL/GenBank/DDBJ databases">
        <title>Paraconexibacter antarcticus.</title>
        <authorList>
            <person name="Kim C.S."/>
        </authorList>
    </citation>
    <scope>NUCLEOTIDE SEQUENCE [LARGE SCALE GENOMIC DNA]</scope>
    <source>
        <strain evidence="1 2">02-257</strain>
    </source>
</reference>
<dbReference type="EMBL" id="CP098502">
    <property type="protein sequence ID" value="UTI62328.1"/>
    <property type="molecule type" value="Genomic_DNA"/>
</dbReference>
<accession>A0ABY5DKR8</accession>
<dbReference type="Proteomes" id="UP001056035">
    <property type="component" value="Chromosome"/>
</dbReference>